<reference evidence="2 3" key="1">
    <citation type="submission" date="2020-03" db="EMBL/GenBank/DDBJ databases">
        <title>Complete genome sequence of Lactobacillus paracasei strain NFFJ04, isolated from animal feed.</title>
        <authorList>
            <person name="Jung J.Y."/>
        </authorList>
    </citation>
    <scope>NUCLEOTIDE SEQUENCE [LARGE SCALE GENOMIC DNA]</scope>
    <source>
        <strain evidence="2 3">NFFJ04</strain>
    </source>
</reference>
<feature type="region of interest" description="Disordered" evidence="1">
    <location>
        <begin position="70"/>
        <end position="111"/>
    </location>
</feature>
<dbReference type="RefSeq" id="WP_193137187.1">
    <property type="nucleotide sequence ID" value="NZ_CP050500.1"/>
</dbReference>
<protein>
    <submittedName>
        <fullName evidence="2">Uncharacterized protein</fullName>
    </submittedName>
</protein>
<name>A0ABD7BVS6_LACPA</name>
<evidence type="ECO:0000313" key="2">
    <source>
        <dbReference type="EMBL" id="QOP56533.1"/>
    </source>
</evidence>
<evidence type="ECO:0000256" key="1">
    <source>
        <dbReference type="SAM" id="MobiDB-lite"/>
    </source>
</evidence>
<gene>
    <name evidence="2" type="ORF">HCJ88_12540</name>
</gene>
<feature type="compositionally biased region" description="Low complexity" evidence="1">
    <location>
        <begin position="87"/>
        <end position="111"/>
    </location>
</feature>
<dbReference type="Proteomes" id="UP000593972">
    <property type="component" value="Chromosome"/>
</dbReference>
<dbReference type="AlphaFoldDB" id="A0ABD7BVS6"/>
<sequence length="111" mass="11312">MEILYNTGSVTVTLIDPADPDKKKYRHTINNLIENPDAAKLTALGDAVLTLYPNMAIAGISISRSSDVFKDGAEPVDPSTVVSGSQPAEGATAPADTTAPADGTAPAGSQA</sequence>
<proteinExistence type="predicted"/>
<accession>A0ABD7BVS6</accession>
<organism evidence="2 3">
    <name type="scientific">Lacticaseibacillus paracasei</name>
    <name type="common">Lactobacillus paracasei</name>
    <dbReference type="NCBI Taxonomy" id="1597"/>
    <lineage>
        <taxon>Bacteria</taxon>
        <taxon>Bacillati</taxon>
        <taxon>Bacillota</taxon>
        <taxon>Bacilli</taxon>
        <taxon>Lactobacillales</taxon>
        <taxon>Lactobacillaceae</taxon>
        <taxon>Lacticaseibacillus</taxon>
    </lineage>
</organism>
<evidence type="ECO:0000313" key="3">
    <source>
        <dbReference type="Proteomes" id="UP000593972"/>
    </source>
</evidence>
<dbReference type="EMBL" id="CP050500">
    <property type="protein sequence ID" value="QOP56533.1"/>
    <property type="molecule type" value="Genomic_DNA"/>
</dbReference>